<reference evidence="2" key="1">
    <citation type="journal article" date="2014" name="Int. J. Syst. Evol. Microbiol.">
        <title>Complete genome sequence of Corynebacterium casei LMG S-19264T (=DSM 44701T), isolated from a smear-ripened cheese.</title>
        <authorList>
            <consortium name="US DOE Joint Genome Institute (JGI-PGF)"/>
            <person name="Walter F."/>
            <person name="Albersmeier A."/>
            <person name="Kalinowski J."/>
            <person name="Ruckert C."/>
        </authorList>
    </citation>
    <scope>NUCLEOTIDE SEQUENCE</scope>
    <source>
        <strain evidence="2">CGMCC 1.15425</strain>
    </source>
</reference>
<feature type="domain" description="VOC" evidence="1">
    <location>
        <begin position="211"/>
        <end position="346"/>
    </location>
</feature>
<dbReference type="Gene3D" id="3.10.180.10">
    <property type="entry name" value="2,3-Dihydroxybiphenyl 1,2-Dioxygenase, domain 1"/>
    <property type="match status" value="2"/>
</dbReference>
<feature type="domain" description="VOC" evidence="1">
    <location>
        <begin position="48"/>
        <end position="185"/>
    </location>
</feature>
<dbReference type="RefSeq" id="WP_068810099.1">
    <property type="nucleotide sequence ID" value="NZ_BMIY01000010.1"/>
</dbReference>
<proteinExistence type="predicted"/>
<dbReference type="InterPro" id="IPR029068">
    <property type="entry name" value="Glyas_Bleomycin-R_OHBP_Dase"/>
</dbReference>
<name>A0A916VJH7_9GAMM</name>
<dbReference type="PANTHER" id="PTHR21366">
    <property type="entry name" value="GLYOXALASE FAMILY PROTEIN"/>
    <property type="match status" value="1"/>
</dbReference>
<reference evidence="2" key="2">
    <citation type="submission" date="2020-09" db="EMBL/GenBank/DDBJ databases">
        <authorList>
            <person name="Sun Q."/>
            <person name="Zhou Y."/>
        </authorList>
    </citation>
    <scope>NUCLEOTIDE SEQUENCE</scope>
    <source>
        <strain evidence="2">CGMCC 1.15425</strain>
    </source>
</reference>
<accession>A0A916VJH7</accession>
<dbReference type="Proteomes" id="UP000627715">
    <property type="component" value="Unassembled WGS sequence"/>
</dbReference>
<dbReference type="PANTHER" id="PTHR21366:SF14">
    <property type="entry name" value="GLYOXALASE DOMAIN-CONTAINING PROTEIN 5"/>
    <property type="match status" value="1"/>
</dbReference>
<dbReference type="InterPro" id="IPR037523">
    <property type="entry name" value="VOC_core"/>
</dbReference>
<organism evidence="2 3">
    <name type="scientific">Pseudohongiella nitratireducens</name>
    <dbReference type="NCBI Taxonomy" id="1768907"/>
    <lineage>
        <taxon>Bacteria</taxon>
        <taxon>Pseudomonadati</taxon>
        <taxon>Pseudomonadota</taxon>
        <taxon>Gammaproteobacteria</taxon>
        <taxon>Pseudomonadales</taxon>
        <taxon>Pseudohongiellaceae</taxon>
        <taxon>Pseudohongiella</taxon>
    </lineage>
</organism>
<dbReference type="OrthoDB" id="4265398at2"/>
<evidence type="ECO:0000313" key="2">
    <source>
        <dbReference type="EMBL" id="GFZ80034.1"/>
    </source>
</evidence>
<dbReference type="EMBL" id="BMIY01000010">
    <property type="protein sequence ID" value="GFZ80034.1"/>
    <property type="molecule type" value="Genomic_DNA"/>
</dbReference>
<comment type="caution">
    <text evidence="2">The sequence shown here is derived from an EMBL/GenBank/DDBJ whole genome shotgun (WGS) entry which is preliminary data.</text>
</comment>
<protein>
    <recommendedName>
        <fullName evidence="1">VOC domain-containing protein</fullName>
    </recommendedName>
</protein>
<evidence type="ECO:0000259" key="1">
    <source>
        <dbReference type="PROSITE" id="PS51819"/>
    </source>
</evidence>
<dbReference type="AlphaFoldDB" id="A0A916VJH7"/>
<dbReference type="InterPro" id="IPR004360">
    <property type="entry name" value="Glyas_Fos-R_dOase_dom"/>
</dbReference>
<sequence length="361" mass="39470">MNASVTEQKKQEQLRISRRSLLIGLSITPFAMRSAAQQASAEQIAVSGLNCFTLRVSDVERSLEWYQGLFGLPVLARVGDSVSLQIGDGTQYFTLSPTRRGESPHIESFGLAVPGFNRYRLQSSLSEHGIGRTVESAYDSRRSPLDLAELSWLERLPGDSDTMLAENHEMFFADPNGVKVKLSRPGDCGAGDLNCDSPEPAPTQGSIQLRELNHLTTFVANYETTNAFYRRLFGFGTLAHQAQFPTLDVGEDGKQFLMFVGGTQAGEPSQPGRIDHVSLNIDDFTVESVLQRLTDYGLSPREEGGEELPLQHWVSMRMPERGGAPGGTPEVYFSDPDGLALQLQHISYCGGGGVFGGDCEM</sequence>
<dbReference type="SUPFAM" id="SSF54593">
    <property type="entry name" value="Glyoxalase/Bleomycin resistance protein/Dihydroxybiphenyl dioxygenase"/>
    <property type="match status" value="2"/>
</dbReference>
<keyword evidence="3" id="KW-1185">Reference proteome</keyword>
<dbReference type="InterPro" id="IPR050383">
    <property type="entry name" value="GlyoxalaseI/FosfomycinResist"/>
</dbReference>
<dbReference type="PROSITE" id="PS51819">
    <property type="entry name" value="VOC"/>
    <property type="match status" value="2"/>
</dbReference>
<gene>
    <name evidence="2" type="ORF">GCM10011403_23920</name>
</gene>
<dbReference type="Pfam" id="PF00903">
    <property type="entry name" value="Glyoxalase"/>
    <property type="match status" value="1"/>
</dbReference>
<evidence type="ECO:0000313" key="3">
    <source>
        <dbReference type="Proteomes" id="UP000627715"/>
    </source>
</evidence>